<feature type="compositionally biased region" description="Pro residues" evidence="1">
    <location>
        <begin position="51"/>
        <end position="60"/>
    </location>
</feature>
<feature type="region of interest" description="Disordered" evidence="1">
    <location>
        <begin position="474"/>
        <end position="569"/>
    </location>
</feature>
<dbReference type="AlphaFoldDB" id="A0AAD4LI53"/>
<feature type="compositionally biased region" description="Pro residues" evidence="1">
    <location>
        <begin position="410"/>
        <end position="420"/>
    </location>
</feature>
<feature type="region of interest" description="Disordered" evidence="1">
    <location>
        <begin position="400"/>
        <end position="426"/>
    </location>
</feature>
<feature type="region of interest" description="Disordered" evidence="1">
    <location>
        <begin position="1"/>
        <end position="152"/>
    </location>
</feature>
<reference evidence="3" key="1">
    <citation type="submission" date="2022-01" db="EMBL/GenBank/DDBJ databases">
        <title>Comparative genomics reveals a dynamic genome evolution in the ectomycorrhizal milk-cap (Lactarius) mushrooms.</title>
        <authorList>
            <consortium name="DOE Joint Genome Institute"/>
            <person name="Lebreton A."/>
            <person name="Tang N."/>
            <person name="Kuo A."/>
            <person name="LaButti K."/>
            <person name="Drula E."/>
            <person name="Barry K."/>
            <person name="Clum A."/>
            <person name="Lipzen A."/>
            <person name="Mousain D."/>
            <person name="Ng V."/>
            <person name="Wang R."/>
            <person name="Wang X."/>
            <person name="Dai Y."/>
            <person name="Henrissat B."/>
            <person name="Grigoriev I.V."/>
            <person name="Guerin-Laguette A."/>
            <person name="Yu F."/>
            <person name="Martin F.M."/>
        </authorList>
    </citation>
    <scope>NUCLEOTIDE SEQUENCE</scope>
    <source>
        <strain evidence="3">QP</strain>
    </source>
</reference>
<dbReference type="PANTHER" id="PTHR12307">
    <property type="entry name" value="PROTEIN PHOSPHATASE 1 REGULATORY SUBUNIT"/>
    <property type="match status" value="1"/>
</dbReference>
<accession>A0AAD4LI53</accession>
<evidence type="ECO:0000259" key="2">
    <source>
        <dbReference type="PROSITE" id="PS51159"/>
    </source>
</evidence>
<sequence>MPYVASRSPVTFSNERGPGAFAPITSLPKASNSKKSLFHIPSDDDQDQQEPSPPPTPPLSAPSSSPPRQRLNPTSVPFPTTSPATPTTATSAKSPSPPIQRTSSSTSVVLANGRPLKPSLKSASSSSIADDMAASGARHARAQSMPSTPAYGAKNVHFKEKDEGLESVRLFRRTGKPASVSKPTSDTETETETEHSAYPFPHVSQNTFAPPSSSALSEIATCSTIPACNPSPYANVHLESVTLPPARPPVLRGTVIVRNITFEKSVGVRFTLDGWTTVSEVLATYSGPVSALETLVGTNQGKTIGDLIGALPESNWDRFNFAIKLEDYETHLRQRTLFLVVRYSAPGAGEWWDNNSGENYRTTFRSHSGPGQPERKRGATVSSTAPFLLNVCPPSPLTSRVAAHEEPRPTFSPPQRPPIIPRSVSSPVPVAANPGLRLNLRHYAAPATLPRTASPLGAPRPPSSSETLRVVFGGQSTTLTPPETPTLQKKELISDKHEVDEGFATGSEDGDNAEIRPEERPQLSLKISSPPPATILRASPLSPTPSPPPRQQGPFSPIREPFSPRAGGVPSDSYATLIREWCFAQGSDTFGAGVGAQSAVPWVGGMS</sequence>
<dbReference type="GO" id="GO:2001069">
    <property type="term" value="F:glycogen binding"/>
    <property type="evidence" value="ECO:0007669"/>
    <property type="project" value="TreeGrafter"/>
</dbReference>
<feature type="compositionally biased region" description="Low complexity" evidence="1">
    <location>
        <begin position="61"/>
        <end position="94"/>
    </location>
</feature>
<dbReference type="EMBL" id="JAKELL010000022">
    <property type="protein sequence ID" value="KAH8992447.1"/>
    <property type="molecule type" value="Genomic_DNA"/>
</dbReference>
<comment type="caution">
    <text evidence="3">The sequence shown here is derived from an EMBL/GenBank/DDBJ whole genome shotgun (WGS) entry which is preliminary data.</text>
</comment>
<dbReference type="Pfam" id="PF03370">
    <property type="entry name" value="CBM_21"/>
    <property type="match status" value="1"/>
</dbReference>
<feature type="compositionally biased region" description="Pro residues" evidence="1">
    <location>
        <begin position="542"/>
        <end position="551"/>
    </location>
</feature>
<feature type="compositionally biased region" description="Low complexity" evidence="1">
    <location>
        <begin position="119"/>
        <end position="137"/>
    </location>
</feature>
<proteinExistence type="predicted"/>
<feature type="compositionally biased region" description="Basic and acidic residues" evidence="1">
    <location>
        <begin position="488"/>
        <end position="500"/>
    </location>
</feature>
<keyword evidence="4" id="KW-1185">Reference proteome</keyword>
<dbReference type="InterPro" id="IPR038175">
    <property type="entry name" value="CBM21_dom_sf"/>
</dbReference>
<dbReference type="PANTHER" id="PTHR12307:SF36">
    <property type="entry name" value="GLYCOGEN-BINDING SUBUNIT 76A"/>
    <property type="match status" value="1"/>
</dbReference>
<dbReference type="GO" id="GO:0008157">
    <property type="term" value="F:protein phosphatase 1 binding"/>
    <property type="evidence" value="ECO:0007669"/>
    <property type="project" value="TreeGrafter"/>
</dbReference>
<feature type="compositionally biased region" description="Polar residues" evidence="1">
    <location>
        <begin position="99"/>
        <end position="109"/>
    </location>
</feature>
<name>A0AAD4LI53_9AGAM</name>
<feature type="region of interest" description="Disordered" evidence="1">
    <location>
        <begin position="173"/>
        <end position="202"/>
    </location>
</feature>
<dbReference type="GO" id="GO:0000164">
    <property type="term" value="C:protein phosphatase type 1 complex"/>
    <property type="evidence" value="ECO:0007669"/>
    <property type="project" value="TreeGrafter"/>
</dbReference>
<dbReference type="InterPro" id="IPR050782">
    <property type="entry name" value="PP1_regulatory_subunit_3"/>
</dbReference>
<feature type="domain" description="CBM21" evidence="2">
    <location>
        <begin position="230"/>
        <end position="363"/>
    </location>
</feature>
<protein>
    <submittedName>
        <fullName evidence="3">Phosphatase regulatory subunit-domain-containing protein</fullName>
    </submittedName>
</protein>
<evidence type="ECO:0000313" key="3">
    <source>
        <dbReference type="EMBL" id="KAH8992447.1"/>
    </source>
</evidence>
<organism evidence="3 4">
    <name type="scientific">Lactarius akahatsu</name>
    <dbReference type="NCBI Taxonomy" id="416441"/>
    <lineage>
        <taxon>Eukaryota</taxon>
        <taxon>Fungi</taxon>
        <taxon>Dikarya</taxon>
        <taxon>Basidiomycota</taxon>
        <taxon>Agaricomycotina</taxon>
        <taxon>Agaricomycetes</taxon>
        <taxon>Russulales</taxon>
        <taxon>Russulaceae</taxon>
        <taxon>Lactarius</taxon>
    </lineage>
</organism>
<evidence type="ECO:0000313" key="4">
    <source>
        <dbReference type="Proteomes" id="UP001201163"/>
    </source>
</evidence>
<dbReference type="Gene3D" id="2.60.40.2440">
    <property type="entry name" value="Carbohydrate binding type-21 domain"/>
    <property type="match status" value="1"/>
</dbReference>
<gene>
    <name evidence="3" type="ORF">EDB92DRAFT_569071</name>
</gene>
<dbReference type="InterPro" id="IPR005036">
    <property type="entry name" value="CBM21_dom"/>
</dbReference>
<dbReference type="PROSITE" id="PS51159">
    <property type="entry name" value="CBM21"/>
    <property type="match status" value="1"/>
</dbReference>
<feature type="compositionally biased region" description="Low complexity" evidence="1">
    <location>
        <begin position="477"/>
        <end position="487"/>
    </location>
</feature>
<evidence type="ECO:0000256" key="1">
    <source>
        <dbReference type="SAM" id="MobiDB-lite"/>
    </source>
</evidence>
<dbReference type="GO" id="GO:0005979">
    <property type="term" value="P:regulation of glycogen biosynthetic process"/>
    <property type="evidence" value="ECO:0007669"/>
    <property type="project" value="TreeGrafter"/>
</dbReference>
<dbReference type="Proteomes" id="UP001201163">
    <property type="component" value="Unassembled WGS sequence"/>
</dbReference>